<dbReference type="InterPro" id="IPR005887">
    <property type="entry name" value="GH92_a_mannosidase_put"/>
</dbReference>
<dbReference type="InterPro" id="IPR014718">
    <property type="entry name" value="GH-type_carb-bd"/>
</dbReference>
<dbReference type="KEGG" id="fla:SY85_09940"/>
<dbReference type="GO" id="GO:0005829">
    <property type="term" value="C:cytosol"/>
    <property type="evidence" value="ECO:0007669"/>
    <property type="project" value="TreeGrafter"/>
</dbReference>
<name>A0A172TV63_9BACT</name>
<evidence type="ECO:0000259" key="5">
    <source>
        <dbReference type="Pfam" id="PF07971"/>
    </source>
</evidence>
<dbReference type="PANTHER" id="PTHR12143">
    <property type="entry name" value="PEPTIDE N-GLYCANASE PNGASE -RELATED"/>
    <property type="match status" value="1"/>
</dbReference>
<reference evidence="8" key="1">
    <citation type="submission" date="2015-01" db="EMBL/GenBank/DDBJ databases">
        <title>Flavisolibacter sp./LCS9/ whole genome sequencing.</title>
        <authorList>
            <person name="Kim M.K."/>
            <person name="Srinivasan S."/>
            <person name="Lee J.-J."/>
        </authorList>
    </citation>
    <scope>NUCLEOTIDE SEQUENCE [LARGE SCALE GENOMIC DNA]</scope>
    <source>
        <strain evidence="8">LCS9</strain>
    </source>
</reference>
<keyword evidence="3" id="KW-0106">Calcium</keyword>
<evidence type="ECO:0000313" key="8">
    <source>
        <dbReference type="Proteomes" id="UP000077177"/>
    </source>
</evidence>
<dbReference type="Gene3D" id="1.20.1050.60">
    <property type="entry name" value="alpha-1,2-mannosidase"/>
    <property type="match status" value="1"/>
</dbReference>
<accession>A0A172TV63</accession>
<dbReference type="STRING" id="1492898.SY85_09940"/>
<dbReference type="Proteomes" id="UP000077177">
    <property type="component" value="Chromosome"/>
</dbReference>
<dbReference type="OrthoDB" id="9758101at2"/>
<dbReference type="InterPro" id="IPR041371">
    <property type="entry name" value="GH92_N"/>
</dbReference>
<dbReference type="RefSeq" id="WP_066404080.1">
    <property type="nucleotide sequence ID" value="NZ_CP011390.1"/>
</dbReference>
<dbReference type="FunFam" id="3.30.2080.10:FF:000001">
    <property type="entry name" value="Alpha-1,2-mannosidase subfamily"/>
    <property type="match status" value="1"/>
</dbReference>
<dbReference type="FunFam" id="1.20.1050.60:FF:000001">
    <property type="entry name" value="Putative alpha-1,2-mannosidase"/>
    <property type="match status" value="1"/>
</dbReference>
<dbReference type="PATRIC" id="fig|1492898.3.peg.2136"/>
<dbReference type="GO" id="GO:0000224">
    <property type="term" value="F:peptide-N4-(N-acetyl-beta-glucosaminyl)asparagine amidase activity"/>
    <property type="evidence" value="ECO:0007669"/>
    <property type="project" value="TreeGrafter"/>
</dbReference>
<feature type="chain" id="PRO_5008001203" description="Sugar hydrolase" evidence="4">
    <location>
        <begin position="24"/>
        <end position="763"/>
    </location>
</feature>
<evidence type="ECO:0000313" key="7">
    <source>
        <dbReference type="EMBL" id="ANE50774.1"/>
    </source>
</evidence>
<dbReference type="InterPro" id="IPR012939">
    <property type="entry name" value="Glyco_hydro_92"/>
</dbReference>
<evidence type="ECO:0000256" key="2">
    <source>
        <dbReference type="ARBA" id="ARBA00011245"/>
    </source>
</evidence>
<dbReference type="EMBL" id="CP011390">
    <property type="protein sequence ID" value="ANE50774.1"/>
    <property type="molecule type" value="Genomic_DNA"/>
</dbReference>
<dbReference type="Pfam" id="PF07971">
    <property type="entry name" value="Glyco_hydro_92"/>
    <property type="match status" value="1"/>
</dbReference>
<comment type="subunit">
    <text evidence="2">Monomer.</text>
</comment>
<evidence type="ECO:0000256" key="1">
    <source>
        <dbReference type="ARBA" id="ARBA00001913"/>
    </source>
</evidence>
<sequence>MKRYQTYPVAVLLLLCAVLELSAQTGGKKFTTYVNPFIGTAAVDKKSLSGCAFPGATMPFGFVQLSPDTRHEVNRPCSGYDYNDKTIVGFSHTHLNGTGIADLLDVLIMPITGNSKTADDYKDSVSRDFRSAFSHSQESARPGYYQVNLLDYNVNAELTATAHAGFHRYTFPQSSGAGFVIDMDHSRLKGTGNRSAKIISAEIRIVDNKTIEGYRVLTGWAKMRRVYFRAEFSRPFASSFLFDGKRIYENKPLVMGAEGIKAVVHFDSKANEQVLVKVGISATSIANAKQNLAAEIPAWNFDQVVTNAENAWEKELKQIQVEGTEKQKRIFYTGLYHAFIQPNNVADVNGDYPAGDYTTGNAPDKIHYSTFSLWDTYRAAHPLYTIVQQQRTAGFINSMLRHYDSYGILPIWQLWSVETYCMIGNHAIPVIVDAALKGIKGFDVAKAYEAIKGSSTRDHIQSPFGIYNKYGYMPEDLQSQSVSITLETAYNDWCVAQLAKKLGKTDDYNFFLKRSGNYRNLFESGTGFFRAKDKDGKWIEPFNPLQYGGNGGQPYTEGNAWQYLWYVPHNVPDFMSLMGGKQAFVAKLDTFFNLQDTIKKNGNASGFIGQYAHGNEPSHHAAYLYDYAGEPWKTQFYINKVLQEQYDDQPAGYTGNEDCGQMSSWYIFSAMGFYPVNPANGVYAIGSPVLSKATIDLPNGKKFTVQVKNAGRENAYIQSITLNGKAYNKAYITHADILNGATVEFTMGPQPNKKWGVDMPPVL</sequence>
<dbReference type="Gene3D" id="3.30.2080.10">
    <property type="entry name" value="GH92 mannosidase domain"/>
    <property type="match status" value="1"/>
</dbReference>
<dbReference type="GO" id="GO:0005975">
    <property type="term" value="P:carbohydrate metabolic process"/>
    <property type="evidence" value="ECO:0007669"/>
    <property type="project" value="InterPro"/>
</dbReference>
<proteinExistence type="predicted"/>
<dbReference type="AlphaFoldDB" id="A0A172TV63"/>
<feature type="domain" description="Glycosyl hydrolase family 92" evidence="5">
    <location>
        <begin position="287"/>
        <end position="749"/>
    </location>
</feature>
<dbReference type="Gene3D" id="1.20.1610.10">
    <property type="entry name" value="alpha-1,2-mannosidases domains"/>
    <property type="match status" value="1"/>
</dbReference>
<evidence type="ECO:0000259" key="6">
    <source>
        <dbReference type="Pfam" id="PF17678"/>
    </source>
</evidence>
<dbReference type="InterPro" id="IPR050883">
    <property type="entry name" value="PNGase"/>
</dbReference>
<dbReference type="InterPro" id="IPR008928">
    <property type="entry name" value="6-hairpin_glycosidase_sf"/>
</dbReference>
<dbReference type="NCBIfam" id="TIGR01180">
    <property type="entry name" value="aman2_put"/>
    <property type="match status" value="1"/>
</dbReference>
<evidence type="ECO:0008006" key="9">
    <source>
        <dbReference type="Google" id="ProtNLM"/>
    </source>
</evidence>
<comment type="cofactor">
    <cofactor evidence="1">
        <name>Ca(2+)</name>
        <dbReference type="ChEBI" id="CHEBI:29108"/>
    </cofactor>
</comment>
<evidence type="ECO:0000256" key="4">
    <source>
        <dbReference type="SAM" id="SignalP"/>
    </source>
</evidence>
<gene>
    <name evidence="7" type="ORF">SY85_09940</name>
</gene>
<dbReference type="Gene3D" id="2.70.98.10">
    <property type="match status" value="1"/>
</dbReference>
<evidence type="ECO:0000256" key="3">
    <source>
        <dbReference type="ARBA" id="ARBA00022837"/>
    </source>
</evidence>
<protein>
    <recommendedName>
        <fullName evidence="9">Sugar hydrolase</fullName>
    </recommendedName>
</protein>
<keyword evidence="8" id="KW-1185">Reference proteome</keyword>
<keyword evidence="4" id="KW-0732">Signal</keyword>
<feature type="domain" description="Glycosyl hydrolase family 92 N-terminal" evidence="6">
    <location>
        <begin position="33"/>
        <end position="281"/>
    </location>
</feature>
<dbReference type="GO" id="GO:0030246">
    <property type="term" value="F:carbohydrate binding"/>
    <property type="evidence" value="ECO:0007669"/>
    <property type="project" value="InterPro"/>
</dbReference>
<organism evidence="7 8">
    <name type="scientific">Flavisolibacter tropicus</name>
    <dbReference type="NCBI Taxonomy" id="1492898"/>
    <lineage>
        <taxon>Bacteria</taxon>
        <taxon>Pseudomonadati</taxon>
        <taxon>Bacteroidota</taxon>
        <taxon>Chitinophagia</taxon>
        <taxon>Chitinophagales</taxon>
        <taxon>Chitinophagaceae</taxon>
        <taxon>Flavisolibacter</taxon>
    </lineage>
</organism>
<reference evidence="7 8" key="2">
    <citation type="journal article" date="2016" name="Int. J. Syst. Evol. Microbiol.">
        <title>Flavisolibacter tropicus sp. nov., isolated from tropical soil.</title>
        <authorList>
            <person name="Lee J.J."/>
            <person name="Kang M.S."/>
            <person name="Kim G.S."/>
            <person name="Lee C.S."/>
            <person name="Lim S."/>
            <person name="Lee J."/>
            <person name="Roh S.H."/>
            <person name="Kang H."/>
            <person name="Ha J.M."/>
            <person name="Bae S."/>
            <person name="Jung H.Y."/>
            <person name="Kim M.K."/>
        </authorList>
    </citation>
    <scope>NUCLEOTIDE SEQUENCE [LARGE SCALE GENOMIC DNA]</scope>
    <source>
        <strain evidence="7 8">LCS9</strain>
    </source>
</reference>
<dbReference type="GO" id="GO:0006516">
    <property type="term" value="P:glycoprotein catabolic process"/>
    <property type="evidence" value="ECO:0007669"/>
    <property type="project" value="TreeGrafter"/>
</dbReference>
<dbReference type="PANTHER" id="PTHR12143:SF39">
    <property type="entry name" value="SECRETED PROTEIN"/>
    <property type="match status" value="1"/>
</dbReference>
<dbReference type="SUPFAM" id="SSF48208">
    <property type="entry name" value="Six-hairpin glycosidases"/>
    <property type="match status" value="1"/>
</dbReference>
<dbReference type="Pfam" id="PF17678">
    <property type="entry name" value="Glyco_hydro_92N"/>
    <property type="match status" value="1"/>
</dbReference>
<feature type="signal peptide" evidence="4">
    <location>
        <begin position="1"/>
        <end position="23"/>
    </location>
</feature>